<reference evidence="1" key="1">
    <citation type="submission" date="2021-05" db="EMBL/GenBank/DDBJ databases">
        <authorList>
            <person name="Alioto T."/>
            <person name="Alioto T."/>
            <person name="Gomez Garrido J."/>
        </authorList>
    </citation>
    <scope>NUCLEOTIDE SEQUENCE</scope>
</reference>
<name>A0A8D7ZZ85_CULPI</name>
<proteinExistence type="predicted"/>
<protein>
    <submittedName>
        <fullName evidence="1">(northern house mosquito) hypothetical protein</fullName>
    </submittedName>
</protein>
<accession>A0A8D7ZZ85</accession>
<dbReference type="EMBL" id="HBUE01008801">
    <property type="protein sequence ID" value="CAG6447301.1"/>
    <property type="molecule type" value="Transcribed_RNA"/>
</dbReference>
<dbReference type="AlphaFoldDB" id="A0A8D7ZZ85"/>
<evidence type="ECO:0000313" key="1">
    <source>
        <dbReference type="EMBL" id="CAG6447301.1"/>
    </source>
</evidence>
<organism evidence="1">
    <name type="scientific">Culex pipiens</name>
    <name type="common">House mosquito</name>
    <dbReference type="NCBI Taxonomy" id="7175"/>
    <lineage>
        <taxon>Eukaryota</taxon>
        <taxon>Metazoa</taxon>
        <taxon>Ecdysozoa</taxon>
        <taxon>Arthropoda</taxon>
        <taxon>Hexapoda</taxon>
        <taxon>Insecta</taxon>
        <taxon>Pterygota</taxon>
        <taxon>Neoptera</taxon>
        <taxon>Endopterygota</taxon>
        <taxon>Diptera</taxon>
        <taxon>Nematocera</taxon>
        <taxon>Culicoidea</taxon>
        <taxon>Culicidae</taxon>
        <taxon>Culicinae</taxon>
        <taxon>Culicini</taxon>
        <taxon>Culex</taxon>
        <taxon>Culex</taxon>
    </lineage>
</organism>
<sequence length="106" mass="12332">MHRALVICGTSWRTTCTWLASSSPTASMSWTLSWTRRPTACTENFSGMRSATCGENCWMRSTGRTWYEILSGLVKNWRQRRFSISSFQRPRWHSGAVLWADFVTDW</sequence>